<proteinExistence type="predicted"/>
<dbReference type="Proteomes" id="UP000324222">
    <property type="component" value="Unassembled WGS sequence"/>
</dbReference>
<dbReference type="AlphaFoldDB" id="A0A5B7FQ21"/>
<protein>
    <submittedName>
        <fullName evidence="1">Uncharacterized protein</fullName>
    </submittedName>
</protein>
<evidence type="ECO:0000313" key="1">
    <source>
        <dbReference type="EMBL" id="MPC47018.1"/>
    </source>
</evidence>
<sequence>MGRTRAFISWSLRPVAKSLKQNSRVRADFTRTTRWVTWLVYPIEDTDSPRSEPLGLNPTSSPSTSSWAGFLVARGMTVNLAMLVLILHSLSKALMRLAQGRCILDKNSLKTSYREMALEPFPLLEH</sequence>
<accession>A0A5B7FQ21</accession>
<keyword evidence="2" id="KW-1185">Reference proteome</keyword>
<reference evidence="1 2" key="1">
    <citation type="submission" date="2019-05" db="EMBL/GenBank/DDBJ databases">
        <title>Another draft genome of Portunus trituberculatus and its Hox gene families provides insights of decapod evolution.</title>
        <authorList>
            <person name="Jeong J.-H."/>
            <person name="Song I."/>
            <person name="Kim S."/>
            <person name="Choi T."/>
            <person name="Kim D."/>
            <person name="Ryu S."/>
            <person name="Kim W."/>
        </authorList>
    </citation>
    <scope>NUCLEOTIDE SEQUENCE [LARGE SCALE GENOMIC DNA]</scope>
    <source>
        <tissue evidence="1">Muscle</tissue>
    </source>
</reference>
<evidence type="ECO:0000313" key="2">
    <source>
        <dbReference type="Proteomes" id="UP000324222"/>
    </source>
</evidence>
<name>A0A5B7FQ21_PORTR</name>
<gene>
    <name evidence="1" type="ORF">E2C01_040751</name>
</gene>
<dbReference type="EMBL" id="VSRR010007500">
    <property type="protein sequence ID" value="MPC47018.1"/>
    <property type="molecule type" value="Genomic_DNA"/>
</dbReference>
<comment type="caution">
    <text evidence="1">The sequence shown here is derived from an EMBL/GenBank/DDBJ whole genome shotgun (WGS) entry which is preliminary data.</text>
</comment>
<organism evidence="1 2">
    <name type="scientific">Portunus trituberculatus</name>
    <name type="common">Swimming crab</name>
    <name type="synonym">Neptunus trituberculatus</name>
    <dbReference type="NCBI Taxonomy" id="210409"/>
    <lineage>
        <taxon>Eukaryota</taxon>
        <taxon>Metazoa</taxon>
        <taxon>Ecdysozoa</taxon>
        <taxon>Arthropoda</taxon>
        <taxon>Crustacea</taxon>
        <taxon>Multicrustacea</taxon>
        <taxon>Malacostraca</taxon>
        <taxon>Eumalacostraca</taxon>
        <taxon>Eucarida</taxon>
        <taxon>Decapoda</taxon>
        <taxon>Pleocyemata</taxon>
        <taxon>Brachyura</taxon>
        <taxon>Eubrachyura</taxon>
        <taxon>Portunoidea</taxon>
        <taxon>Portunidae</taxon>
        <taxon>Portuninae</taxon>
        <taxon>Portunus</taxon>
    </lineage>
</organism>